<keyword evidence="3" id="KW-1185">Reference proteome</keyword>
<organism evidence="2 3">
    <name type="scientific">Diaporthe helianthi</name>
    <dbReference type="NCBI Taxonomy" id="158607"/>
    <lineage>
        <taxon>Eukaryota</taxon>
        <taxon>Fungi</taxon>
        <taxon>Dikarya</taxon>
        <taxon>Ascomycota</taxon>
        <taxon>Pezizomycotina</taxon>
        <taxon>Sordariomycetes</taxon>
        <taxon>Sordariomycetidae</taxon>
        <taxon>Diaporthales</taxon>
        <taxon>Diaporthaceae</taxon>
        <taxon>Diaporthe</taxon>
    </lineage>
</organism>
<evidence type="ECO:0000313" key="3">
    <source>
        <dbReference type="Proteomes" id="UP000094444"/>
    </source>
</evidence>
<evidence type="ECO:0000256" key="1">
    <source>
        <dbReference type="SAM" id="MobiDB-lite"/>
    </source>
</evidence>
<name>A0A2P5I6H8_DIAHE</name>
<dbReference type="AlphaFoldDB" id="A0A2P5I6H8"/>
<protein>
    <submittedName>
        <fullName evidence="2">Uncharacterized protein</fullName>
    </submittedName>
</protein>
<comment type="caution">
    <text evidence="2">The sequence shown here is derived from an EMBL/GenBank/DDBJ whole genome shotgun (WGS) entry which is preliminary data.</text>
</comment>
<dbReference type="OrthoDB" id="10392845at2759"/>
<dbReference type="InParanoid" id="A0A2P5I6H8"/>
<evidence type="ECO:0000313" key="2">
    <source>
        <dbReference type="EMBL" id="POS78106.1"/>
    </source>
</evidence>
<sequence length="104" mass="11653">MDFQGRPRLGSRAWQAWRGQPWTTSAEGGWFVYIDRPVSPANLTALFTPALDFLTAEGGMQLAAEPVNMAGLHKGDLHMGSLNPFEQSRGQPINQRFPRRRSEI</sequence>
<feature type="region of interest" description="Disordered" evidence="1">
    <location>
        <begin position="80"/>
        <end position="104"/>
    </location>
</feature>
<reference evidence="2" key="1">
    <citation type="submission" date="2017-09" db="EMBL/GenBank/DDBJ databases">
        <title>Polyketide synthases of a Diaporthe helianthi virulent isolate.</title>
        <authorList>
            <person name="Baroncelli R."/>
        </authorList>
    </citation>
    <scope>NUCLEOTIDE SEQUENCE [LARGE SCALE GENOMIC DNA]</scope>
    <source>
        <strain evidence="2">7/96</strain>
    </source>
</reference>
<feature type="compositionally biased region" description="Polar residues" evidence="1">
    <location>
        <begin position="84"/>
        <end position="94"/>
    </location>
</feature>
<accession>A0A2P5I6H8</accession>
<proteinExistence type="predicted"/>
<dbReference type="EMBL" id="MAVT02000213">
    <property type="protein sequence ID" value="POS78106.1"/>
    <property type="molecule type" value="Genomic_DNA"/>
</dbReference>
<gene>
    <name evidence="2" type="ORF">DHEL01_v203506</name>
</gene>
<dbReference type="Proteomes" id="UP000094444">
    <property type="component" value="Unassembled WGS sequence"/>
</dbReference>